<dbReference type="OrthoDB" id="8563325at2"/>
<name>A0A1H0VWC6_9BACT</name>
<evidence type="ECO:0008006" key="4">
    <source>
        <dbReference type="Google" id="ProtNLM"/>
    </source>
</evidence>
<feature type="chain" id="PRO_5011478836" description="Beta-barrel assembly machine subunit BamE" evidence="1">
    <location>
        <begin position="26"/>
        <end position="134"/>
    </location>
</feature>
<sequence length="134" mass="14799">MNNLVKPFLALIVTALLSSCSVYMAADQPDKKDIDLFKVGIPRSLLVAEFGLPTVSEVRDEGKKYEIYAFTQGYSTGAKAGRAVFHGAADILTFGLWEVVGTPTESIFDGTQMAYEVRYDKNDKIDQVVILKKK</sequence>
<accession>A0A1H0VWC6</accession>
<feature type="signal peptide" evidence="1">
    <location>
        <begin position="1"/>
        <end position="25"/>
    </location>
</feature>
<protein>
    <recommendedName>
        <fullName evidence="4">Beta-barrel assembly machine subunit BamE</fullName>
    </recommendedName>
</protein>
<evidence type="ECO:0000313" key="2">
    <source>
        <dbReference type="EMBL" id="SDP82704.1"/>
    </source>
</evidence>
<keyword evidence="3" id="KW-1185">Reference proteome</keyword>
<dbReference type="RefSeq" id="WP_092226183.1">
    <property type="nucleotide sequence ID" value="NZ_FNJI01000071.1"/>
</dbReference>
<keyword evidence="1" id="KW-0732">Signal</keyword>
<reference evidence="2 3" key="1">
    <citation type="submission" date="2016-10" db="EMBL/GenBank/DDBJ databases">
        <authorList>
            <person name="de Groot N.N."/>
        </authorList>
    </citation>
    <scope>NUCLEOTIDE SEQUENCE [LARGE SCALE GENOMIC DNA]</scope>
    <source>
        <strain evidence="2 3">DSM 12130</strain>
    </source>
</reference>
<dbReference type="EMBL" id="FNJI01000071">
    <property type="protein sequence ID" value="SDP82704.1"/>
    <property type="molecule type" value="Genomic_DNA"/>
</dbReference>
<dbReference type="AlphaFoldDB" id="A0A1H0VWC6"/>
<organism evidence="2 3">
    <name type="scientific">Desulforhopalus singaporensis</name>
    <dbReference type="NCBI Taxonomy" id="91360"/>
    <lineage>
        <taxon>Bacteria</taxon>
        <taxon>Pseudomonadati</taxon>
        <taxon>Thermodesulfobacteriota</taxon>
        <taxon>Desulfobulbia</taxon>
        <taxon>Desulfobulbales</taxon>
        <taxon>Desulfocapsaceae</taxon>
        <taxon>Desulforhopalus</taxon>
    </lineage>
</organism>
<gene>
    <name evidence="2" type="ORF">SAMN05660330_04276</name>
</gene>
<evidence type="ECO:0000256" key="1">
    <source>
        <dbReference type="SAM" id="SignalP"/>
    </source>
</evidence>
<dbReference type="Proteomes" id="UP000199073">
    <property type="component" value="Unassembled WGS sequence"/>
</dbReference>
<evidence type="ECO:0000313" key="3">
    <source>
        <dbReference type="Proteomes" id="UP000199073"/>
    </source>
</evidence>
<dbReference type="PROSITE" id="PS51257">
    <property type="entry name" value="PROKAR_LIPOPROTEIN"/>
    <property type="match status" value="1"/>
</dbReference>
<proteinExistence type="predicted"/>